<accession>W2V2R8</accession>
<evidence type="ECO:0000256" key="2">
    <source>
        <dbReference type="ARBA" id="ARBA00022723"/>
    </source>
</evidence>
<evidence type="ECO:0000259" key="3">
    <source>
        <dbReference type="Pfam" id="PF13359"/>
    </source>
</evidence>
<proteinExistence type="predicted"/>
<gene>
    <name evidence="4" type="ORF">P857_885</name>
</gene>
<comment type="cofactor">
    <cofactor evidence="1">
        <name>a divalent metal cation</name>
        <dbReference type="ChEBI" id="CHEBI:60240"/>
    </cofactor>
</comment>
<name>W2V2R8_9RICK</name>
<keyword evidence="2" id="KW-0479">Metal-binding</keyword>
<comment type="caution">
    <text evidence="4">The sequence shown here is derived from an EMBL/GenBank/DDBJ whole genome shotgun (WGS) entry which is preliminary data.</text>
</comment>
<feature type="domain" description="DDE Tnp4" evidence="3">
    <location>
        <begin position="26"/>
        <end position="89"/>
    </location>
</feature>
<evidence type="ECO:0000313" key="4">
    <source>
        <dbReference type="EMBL" id="ETO91713.1"/>
    </source>
</evidence>
<dbReference type="Proteomes" id="UP000018951">
    <property type="component" value="Unassembled WGS sequence"/>
</dbReference>
<protein>
    <recommendedName>
        <fullName evidence="3">DDE Tnp4 domain-containing protein</fullName>
    </recommendedName>
</protein>
<dbReference type="Pfam" id="PF13359">
    <property type="entry name" value="DDE_Tnp_4"/>
    <property type="match status" value="1"/>
</dbReference>
<dbReference type="STRING" id="1401685.P857_885"/>
<evidence type="ECO:0000313" key="5">
    <source>
        <dbReference type="Proteomes" id="UP000018951"/>
    </source>
</evidence>
<dbReference type="GO" id="GO:0046872">
    <property type="term" value="F:metal ion binding"/>
    <property type="evidence" value="ECO:0007669"/>
    <property type="project" value="UniProtKB-KW"/>
</dbReference>
<organism evidence="4 5">
    <name type="scientific">Candidatus Xenolissoclinum pacificiensis L6</name>
    <dbReference type="NCBI Taxonomy" id="1401685"/>
    <lineage>
        <taxon>Bacteria</taxon>
        <taxon>Pseudomonadati</taxon>
        <taxon>Pseudomonadota</taxon>
        <taxon>Alphaproteobacteria</taxon>
        <taxon>Rickettsiales</taxon>
        <taxon>Anaplasmataceae</taxon>
        <taxon>Candidatus Xenolissoclinum</taxon>
    </lineage>
</organism>
<reference evidence="4 5" key="1">
    <citation type="journal article" date="2013" name="PLoS ONE">
        <title>Bacterial endosymbiosis in a chordate host: long-term co-evolution and conservation of secondary metabolism.</title>
        <authorList>
            <person name="Kwan J.C."/>
            <person name="Schmidt E.W."/>
        </authorList>
    </citation>
    <scope>NUCLEOTIDE SEQUENCE [LARGE SCALE GENOMIC DNA]</scope>
    <source>
        <strain evidence="5">L6</strain>
    </source>
</reference>
<dbReference type="InterPro" id="IPR027806">
    <property type="entry name" value="HARBI1_dom"/>
</dbReference>
<keyword evidence="5" id="KW-1185">Reference proteome</keyword>
<evidence type="ECO:0000256" key="1">
    <source>
        <dbReference type="ARBA" id="ARBA00001968"/>
    </source>
</evidence>
<dbReference type="AlphaFoldDB" id="W2V2R8"/>
<dbReference type="EMBL" id="AXCJ01000001">
    <property type="protein sequence ID" value="ETO91713.1"/>
    <property type="molecule type" value="Genomic_DNA"/>
</dbReference>
<sequence length="91" mass="10699">MLIQVFKSIRQNTKYSNKFHNRYDLKKGTLYYSGKKKPHTIKTDVRINDKGRIVQVSKSYPGSIHDFKLFKQQEFPPQDSTVLVDSGYQED</sequence>